<evidence type="ECO:0000313" key="3">
    <source>
        <dbReference type="EMBL" id="RAL71132.1"/>
    </source>
</evidence>
<dbReference type="Proteomes" id="UP000248786">
    <property type="component" value="Unassembled WGS sequence"/>
</dbReference>
<evidence type="ECO:0000313" key="2">
    <source>
        <dbReference type="EMBL" id="RAL69953.1"/>
    </source>
</evidence>
<protein>
    <submittedName>
        <fullName evidence="3">Putative lipoprotein</fullName>
    </submittedName>
</protein>
<dbReference type="InterPro" id="IPR021255">
    <property type="entry name" value="DUF2807"/>
</dbReference>
<dbReference type="EMBL" id="QGLD01000001">
    <property type="protein sequence ID" value="RAL71132.1"/>
    <property type="molecule type" value="Genomic_DNA"/>
</dbReference>
<gene>
    <name evidence="3" type="ORF">C1G86_0078</name>
    <name evidence="2" type="ORF">C1G87_0112</name>
</gene>
<evidence type="ECO:0000313" key="5">
    <source>
        <dbReference type="Proteomes" id="UP000249146"/>
    </source>
</evidence>
<feature type="domain" description="Putative auto-transporter adhesin head GIN" evidence="1">
    <location>
        <begin position="14"/>
        <end position="220"/>
    </location>
</feature>
<dbReference type="Gene3D" id="2.160.20.120">
    <property type="match status" value="1"/>
</dbReference>
<evidence type="ECO:0000259" key="1">
    <source>
        <dbReference type="Pfam" id="PF10988"/>
    </source>
</evidence>
<name>A0A328ER22_9CHLR</name>
<dbReference type="Pfam" id="PF10988">
    <property type="entry name" value="DUF2807"/>
    <property type="match status" value="1"/>
</dbReference>
<accession>A0A328ER22</accession>
<reference evidence="4 5" key="1">
    <citation type="submission" date="2018-05" db="EMBL/GenBank/DDBJ databases">
        <title>Draft genome sequences of Dehalococcoides mccartyi strains RC and KS.</title>
        <authorList>
            <person name="Higgins S.A."/>
            <person name="Padilla-Crespo E."/>
            <person name="Loeffler F.E."/>
        </authorList>
    </citation>
    <scope>NUCLEOTIDE SEQUENCE [LARGE SCALE GENOMIC DNA]</scope>
    <source>
        <strain evidence="3 4">KS</strain>
        <strain evidence="2 5">RC</strain>
    </source>
</reference>
<keyword evidence="3" id="KW-0449">Lipoprotein</keyword>
<sequence length="236" mass="26116">MEECAMKKEFPNKNFQRIEAGHGFEISLIRSDSFEVTVDASEDGFRNIEIKQEGDKLWLMYSPSIFSLKNLLPGWYLPRATVKMPRLGGLYINGATRAKLEGFDSNGKLEIKLSGASQLEGEVKAGEAEIKAEAASEVRLKGVFKKLKLELESGSKVQMEGWTEELEAEAKSVSQIELDKMVCKQAKVKLENASQAELRVEEVLNVKLNGASELKYAGSPCFNEVEIKGSSSLSKS</sequence>
<organism evidence="3 4">
    <name type="scientific">Dehalococcoides mccartyi</name>
    <dbReference type="NCBI Taxonomy" id="61435"/>
    <lineage>
        <taxon>Bacteria</taxon>
        <taxon>Bacillati</taxon>
        <taxon>Chloroflexota</taxon>
        <taxon>Dehalococcoidia</taxon>
        <taxon>Dehalococcoidales</taxon>
        <taxon>Dehalococcoidaceae</taxon>
        <taxon>Dehalococcoides</taxon>
    </lineage>
</organism>
<dbReference type="AlphaFoldDB" id="A0A328ER22"/>
<dbReference type="EMBL" id="QGLC01000001">
    <property type="protein sequence ID" value="RAL69953.1"/>
    <property type="molecule type" value="Genomic_DNA"/>
</dbReference>
<proteinExistence type="predicted"/>
<dbReference type="Proteomes" id="UP000249146">
    <property type="component" value="Unassembled WGS sequence"/>
</dbReference>
<evidence type="ECO:0000313" key="4">
    <source>
        <dbReference type="Proteomes" id="UP000248786"/>
    </source>
</evidence>
<comment type="caution">
    <text evidence="3">The sequence shown here is derived from an EMBL/GenBank/DDBJ whole genome shotgun (WGS) entry which is preliminary data.</text>
</comment>